<feature type="compositionally biased region" description="Polar residues" evidence="3">
    <location>
        <begin position="684"/>
        <end position="695"/>
    </location>
</feature>
<dbReference type="CDD" id="cd10229">
    <property type="entry name" value="ASKHA_NBD_HSP70_HSPA12"/>
    <property type="match status" value="1"/>
</dbReference>
<dbReference type="PANTHER" id="PTHR14187:SF5">
    <property type="entry name" value="HEAT SHOCK 70 KDA PROTEIN 12A"/>
    <property type="match status" value="1"/>
</dbReference>
<dbReference type="GO" id="GO:0004674">
    <property type="term" value="F:protein serine/threonine kinase activity"/>
    <property type="evidence" value="ECO:0007669"/>
    <property type="project" value="UniProtKB-KW"/>
</dbReference>
<dbReference type="PANTHER" id="PTHR14187">
    <property type="entry name" value="ALPHA KINASE/ELONGATION FACTOR 2 KINASE"/>
    <property type="match status" value="1"/>
</dbReference>
<dbReference type="EMBL" id="JASEJX010000011">
    <property type="protein sequence ID" value="KAK4520063.1"/>
    <property type="molecule type" value="Genomic_DNA"/>
</dbReference>
<dbReference type="SUPFAM" id="SSF53067">
    <property type="entry name" value="Actin-like ATPase domain"/>
    <property type="match status" value="2"/>
</dbReference>
<dbReference type="Gene3D" id="3.30.420.40">
    <property type="match status" value="1"/>
</dbReference>
<feature type="region of interest" description="Disordered" evidence="3">
    <location>
        <begin position="555"/>
        <end position="574"/>
    </location>
</feature>
<keyword evidence="5" id="KW-1185">Reference proteome</keyword>
<dbReference type="Pfam" id="PF00012">
    <property type="entry name" value="HSP70"/>
    <property type="match status" value="1"/>
</dbReference>
<dbReference type="AlphaFoldDB" id="A0AAN7DNT2"/>
<reference evidence="4 5" key="1">
    <citation type="submission" date="2022-11" db="EMBL/GenBank/DDBJ databases">
        <title>Mucor velutinosus strain NIH1002 WGS.</title>
        <authorList>
            <person name="Subramanian P."/>
            <person name="Mullikin J.C."/>
            <person name="Segre J.A."/>
            <person name="Zelazny A.M."/>
        </authorList>
    </citation>
    <scope>NUCLEOTIDE SEQUENCE [LARGE SCALE GENOMIC DNA]</scope>
    <source>
        <strain evidence="4 5">NIH1002</strain>
    </source>
</reference>
<keyword evidence="4" id="KW-0723">Serine/threonine-protein kinase</keyword>
<keyword evidence="4" id="KW-0808">Transferase</keyword>
<evidence type="ECO:0000256" key="1">
    <source>
        <dbReference type="ARBA" id="ARBA00022741"/>
    </source>
</evidence>
<proteinExistence type="predicted"/>
<evidence type="ECO:0000313" key="4">
    <source>
        <dbReference type="EMBL" id="KAK4520063.1"/>
    </source>
</evidence>
<evidence type="ECO:0000256" key="2">
    <source>
        <dbReference type="ARBA" id="ARBA00022840"/>
    </source>
</evidence>
<dbReference type="InterPro" id="IPR043129">
    <property type="entry name" value="ATPase_NBD"/>
</dbReference>
<keyword evidence="2" id="KW-0067">ATP-binding</keyword>
<evidence type="ECO:0000313" key="5">
    <source>
        <dbReference type="Proteomes" id="UP001304243"/>
    </source>
</evidence>
<accession>A0AAN7DNT2</accession>
<dbReference type="InterPro" id="IPR013126">
    <property type="entry name" value="Hsp_70_fam"/>
</dbReference>
<keyword evidence="4" id="KW-0418">Kinase</keyword>
<feature type="compositionally biased region" description="Low complexity" evidence="3">
    <location>
        <begin position="648"/>
        <end position="683"/>
    </location>
</feature>
<keyword evidence="1" id="KW-0547">Nucleotide-binding</keyword>
<feature type="compositionally biased region" description="Polar residues" evidence="3">
    <location>
        <begin position="616"/>
        <end position="632"/>
    </location>
</feature>
<dbReference type="GO" id="GO:0140662">
    <property type="term" value="F:ATP-dependent protein folding chaperone"/>
    <property type="evidence" value="ECO:0007669"/>
    <property type="project" value="InterPro"/>
</dbReference>
<name>A0AAN7DNT2_9FUNG</name>
<dbReference type="RefSeq" id="XP_064686729.1">
    <property type="nucleotide sequence ID" value="XM_064827445.1"/>
</dbReference>
<feature type="region of interest" description="Disordered" evidence="3">
    <location>
        <begin position="616"/>
        <end position="727"/>
    </location>
</feature>
<organism evidence="4 5">
    <name type="scientific">Mucor velutinosus</name>
    <dbReference type="NCBI Taxonomy" id="708070"/>
    <lineage>
        <taxon>Eukaryota</taxon>
        <taxon>Fungi</taxon>
        <taxon>Fungi incertae sedis</taxon>
        <taxon>Mucoromycota</taxon>
        <taxon>Mucoromycotina</taxon>
        <taxon>Mucoromycetes</taxon>
        <taxon>Mucorales</taxon>
        <taxon>Mucorineae</taxon>
        <taxon>Mucoraceae</taxon>
        <taxon>Mucor</taxon>
    </lineage>
</organism>
<dbReference type="GO" id="GO:0005524">
    <property type="term" value="F:ATP binding"/>
    <property type="evidence" value="ECO:0007669"/>
    <property type="project" value="UniProtKB-KW"/>
</dbReference>
<dbReference type="GeneID" id="89951877"/>
<sequence length="727" mass="81698">MNSGFNYADYPVIVGIDFGTTYSGCCYAFAQNEEVIDIVKWPKQNNQVYPKTPTLSLYRKGSPQLVEWGHGARRLAMKPNNADSMLLSKFKLYLDEHLQQTELGNGLNIIDVIADYLRAFHLHVCTELLKGFAGNYDQSRFRYCLTVPAMWSDRAKATMREAAIRAGLINNTDHPDRLMLISEPEAAALYCEKKSEQFNLRHGQRFMICDAGGGTVDLIVFEINEPPGERRTLKEVTNGHGGSCGSGFLDLRMREYLKRKFSHYHTINDSAMELIMDTFVNVIKPDFDGVEDHFLDLPASMGLGDLTDNDIGLDNGSLCLPAEELREYVFEPVIRQVLDLIKGQLAQSPQLEAIFLVGGFGQSNYLFRRVEDEFANQVGMIGVPPRGELAVVRGAVYFGLNPQIVTERVSRRTYGVETRMLFQDDIDPPEYSVMGGDQKRYCRQRFSVYVHQGQSIKVDECVSKNFVISYPNDTDSDLFAFDGEGQPPRLTSHPLVRKVGNFPIRMPHLEGVRAGEKVNMTIKMYFGLTEIKIECIIRDKSFVFTSSFEAADAYPQQQQLPPPQQQSVYDPSYGNAAYGDYQTPLIAADQSLSHHHPSPGQQHMYGVNDLTNNMSHVSINQQPYPPTTAVNANSSYPPQQQPYPPYQPQSNSQYRPMSYQTDYYPPQQQQQGYPPQTQQPYAQNNSSFYSATSNNVGGGHGGGYSPSAQHGYPPQQQPSYGGNNGYR</sequence>
<protein>
    <submittedName>
        <fullName evidence="4">Serine/threonine protein kinase</fullName>
    </submittedName>
</protein>
<gene>
    <name evidence="4" type="primary">HRK1_2</name>
    <name evidence="4" type="ORF">ATC70_008191</name>
</gene>
<evidence type="ECO:0000256" key="3">
    <source>
        <dbReference type="SAM" id="MobiDB-lite"/>
    </source>
</evidence>
<comment type="caution">
    <text evidence="4">The sequence shown here is derived from an EMBL/GenBank/DDBJ whole genome shotgun (WGS) entry which is preliminary data.</text>
</comment>
<dbReference type="Proteomes" id="UP001304243">
    <property type="component" value="Unassembled WGS sequence"/>
</dbReference>